<dbReference type="SUPFAM" id="SSF52047">
    <property type="entry name" value="RNI-like"/>
    <property type="match status" value="1"/>
</dbReference>
<name>A0A835AXH7_9POAL</name>
<evidence type="ECO:0000259" key="1">
    <source>
        <dbReference type="Pfam" id="PF23622"/>
    </source>
</evidence>
<dbReference type="Gene3D" id="3.80.10.10">
    <property type="entry name" value="Ribonuclease Inhibitor"/>
    <property type="match status" value="1"/>
</dbReference>
<gene>
    <name evidence="2" type="ORF">HU200_053283</name>
</gene>
<dbReference type="InterPro" id="IPR055357">
    <property type="entry name" value="LRR_At1g61320_AtMIF1"/>
</dbReference>
<sequence>MTAYTSAVRRLLPSSTSSNHRAIIKQLQLSFYRTDPYVCSIGHAVGDVMELGNTICLEFTTWADMRRPSYDQTILFGERFMSFFRACPTAFRWLTRLILDNITFRDSDFHSFLNTCSKVQFLSLTYCDSAFDPVTGEDIFLKIDAPDSTLTVLEIHTCGYERVDLIQAPKLRRLVCTDWIGAHSPLTFGIVPCLDNINLRHDAQEWQTPFPLSQCFSKTTNLKIMYLNFLDQMVWIEPEDPKYLSHVFNNLREVYLYNIFFECDLNWTMFILEAAPFLNKLYLKVSRHPCERSRCKHSAERLNVLWHQASPDFKHRKLNLLEIIGFAVDEELMKYIRHVIKQEVDLKRIRLLDQPPCSKCDAIDDTQLPSKVRWRFPEEEEERKLIRQQLIDGFSSCVEISIG</sequence>
<evidence type="ECO:0000313" key="2">
    <source>
        <dbReference type="EMBL" id="KAF8667101.1"/>
    </source>
</evidence>
<dbReference type="EMBL" id="JACEFO010002303">
    <property type="protein sequence ID" value="KAF8667101.1"/>
    <property type="molecule type" value="Genomic_DNA"/>
</dbReference>
<feature type="domain" description="At1g61320/AtMIF1 LRR" evidence="1">
    <location>
        <begin position="90"/>
        <end position="360"/>
    </location>
</feature>
<proteinExistence type="predicted"/>
<reference evidence="2" key="1">
    <citation type="submission" date="2020-07" db="EMBL/GenBank/DDBJ databases">
        <title>Genome sequence and genetic diversity analysis of an under-domesticated orphan crop, white fonio (Digitaria exilis).</title>
        <authorList>
            <person name="Bennetzen J.L."/>
            <person name="Chen S."/>
            <person name="Ma X."/>
            <person name="Wang X."/>
            <person name="Yssel A.E.J."/>
            <person name="Chaluvadi S.R."/>
            <person name="Johnson M."/>
            <person name="Gangashetty P."/>
            <person name="Hamidou F."/>
            <person name="Sanogo M.D."/>
            <person name="Zwaenepoel A."/>
            <person name="Wallace J."/>
            <person name="Van De Peer Y."/>
            <person name="Van Deynze A."/>
        </authorList>
    </citation>
    <scope>NUCLEOTIDE SEQUENCE</scope>
    <source>
        <tissue evidence="2">Leaves</tissue>
    </source>
</reference>
<evidence type="ECO:0000313" key="3">
    <source>
        <dbReference type="Proteomes" id="UP000636709"/>
    </source>
</evidence>
<dbReference type="AlphaFoldDB" id="A0A835AXH7"/>
<organism evidence="2 3">
    <name type="scientific">Digitaria exilis</name>
    <dbReference type="NCBI Taxonomy" id="1010633"/>
    <lineage>
        <taxon>Eukaryota</taxon>
        <taxon>Viridiplantae</taxon>
        <taxon>Streptophyta</taxon>
        <taxon>Embryophyta</taxon>
        <taxon>Tracheophyta</taxon>
        <taxon>Spermatophyta</taxon>
        <taxon>Magnoliopsida</taxon>
        <taxon>Liliopsida</taxon>
        <taxon>Poales</taxon>
        <taxon>Poaceae</taxon>
        <taxon>PACMAD clade</taxon>
        <taxon>Panicoideae</taxon>
        <taxon>Panicodae</taxon>
        <taxon>Paniceae</taxon>
        <taxon>Anthephorinae</taxon>
        <taxon>Digitaria</taxon>
    </lineage>
</organism>
<comment type="caution">
    <text evidence="2">The sequence shown here is derived from an EMBL/GenBank/DDBJ whole genome shotgun (WGS) entry which is preliminary data.</text>
</comment>
<protein>
    <recommendedName>
        <fullName evidence="1">At1g61320/AtMIF1 LRR domain-containing protein</fullName>
    </recommendedName>
</protein>
<dbReference type="OrthoDB" id="665709at2759"/>
<dbReference type="PANTHER" id="PTHR32153">
    <property type="entry name" value="OJ000223_09.16 PROTEIN"/>
    <property type="match status" value="1"/>
</dbReference>
<dbReference type="Pfam" id="PF23622">
    <property type="entry name" value="LRR_At1g61320_AtMIF1"/>
    <property type="match status" value="1"/>
</dbReference>
<dbReference type="Proteomes" id="UP000636709">
    <property type="component" value="Unassembled WGS sequence"/>
</dbReference>
<dbReference type="InterPro" id="IPR044997">
    <property type="entry name" value="F-box_plant"/>
</dbReference>
<dbReference type="InterPro" id="IPR032675">
    <property type="entry name" value="LRR_dom_sf"/>
</dbReference>
<keyword evidence="3" id="KW-1185">Reference proteome</keyword>
<accession>A0A835AXH7</accession>